<gene>
    <name evidence="1" type="ORF">MXF72_09650</name>
</gene>
<organism evidence="1 2">
    <name type="scientific">Alcaligenes faecalis</name>
    <dbReference type="NCBI Taxonomy" id="511"/>
    <lineage>
        <taxon>Bacteria</taxon>
        <taxon>Pseudomonadati</taxon>
        <taxon>Pseudomonadota</taxon>
        <taxon>Betaproteobacteria</taxon>
        <taxon>Burkholderiales</taxon>
        <taxon>Alcaligenaceae</taxon>
        <taxon>Alcaligenes</taxon>
    </lineage>
</organism>
<protein>
    <submittedName>
        <fullName evidence="1">Uncharacterized protein</fullName>
    </submittedName>
</protein>
<accession>A0AAE9H4F0</accession>
<proteinExistence type="predicted"/>
<sequence>MPFVEGLKVTKCWIASIFFAVTSREFPDFQHWILAGQVPYSCDCGLQVNNLPNKHANGRVLAGISSSKGYTYSLCAAWQF</sequence>
<name>A0AAE9H4F0_ALCFA</name>
<dbReference type="Proteomes" id="UP000830925">
    <property type="component" value="Chromosome"/>
</dbReference>
<dbReference type="EMBL" id="CP095873">
    <property type="protein sequence ID" value="UPL19705.1"/>
    <property type="molecule type" value="Genomic_DNA"/>
</dbReference>
<reference evidence="1" key="1">
    <citation type="submission" date="2022-04" db="EMBL/GenBank/DDBJ databases">
        <title>Genomic mining of Alcaligenes faecalis D334 producing ectoin and derivatives.</title>
        <authorList>
            <person name="Doan V.T."/>
            <person name="Quach N.T."/>
            <person name="Vu T.-H.-N."/>
            <person name="Phi Q.-T."/>
        </authorList>
    </citation>
    <scope>NUCLEOTIDE SEQUENCE</scope>
    <source>
        <strain evidence="1">D334</strain>
    </source>
</reference>
<dbReference type="RefSeq" id="WP_247965458.1">
    <property type="nucleotide sequence ID" value="NZ_CP095873.1"/>
</dbReference>
<dbReference type="GeneID" id="96775637"/>
<dbReference type="AlphaFoldDB" id="A0AAE9H4F0"/>
<evidence type="ECO:0000313" key="2">
    <source>
        <dbReference type="Proteomes" id="UP000830925"/>
    </source>
</evidence>
<evidence type="ECO:0000313" key="1">
    <source>
        <dbReference type="EMBL" id="UPL19705.1"/>
    </source>
</evidence>